<evidence type="ECO:0000256" key="1">
    <source>
        <dbReference type="SAM" id="Phobius"/>
    </source>
</evidence>
<evidence type="ECO:0000313" key="4">
    <source>
        <dbReference type="Proteomes" id="UP000237662"/>
    </source>
</evidence>
<evidence type="ECO:0000313" key="3">
    <source>
        <dbReference type="EMBL" id="PPK84380.1"/>
    </source>
</evidence>
<feature type="transmembrane region" description="Helical" evidence="1">
    <location>
        <begin position="105"/>
        <end position="125"/>
    </location>
</feature>
<dbReference type="OrthoDB" id="1523022at2"/>
<feature type="transmembrane region" description="Helical" evidence="1">
    <location>
        <begin position="234"/>
        <end position="255"/>
    </location>
</feature>
<dbReference type="Proteomes" id="UP000237662">
    <property type="component" value="Unassembled WGS sequence"/>
</dbReference>
<dbReference type="GO" id="GO:0080120">
    <property type="term" value="P:CAAX-box protein maturation"/>
    <property type="evidence" value="ECO:0007669"/>
    <property type="project" value="UniProtKB-ARBA"/>
</dbReference>
<keyword evidence="1" id="KW-0472">Membrane</keyword>
<feature type="transmembrane region" description="Helical" evidence="1">
    <location>
        <begin position="145"/>
        <end position="172"/>
    </location>
</feature>
<dbReference type="PANTHER" id="PTHR36435:SF1">
    <property type="entry name" value="CAAX AMINO TERMINAL PROTEASE FAMILY PROTEIN"/>
    <property type="match status" value="1"/>
</dbReference>
<dbReference type="RefSeq" id="WP_104421704.1">
    <property type="nucleotide sequence ID" value="NZ_PTJC01000008.1"/>
</dbReference>
<dbReference type="EMBL" id="PTJC01000008">
    <property type="protein sequence ID" value="PPK84380.1"/>
    <property type="molecule type" value="Genomic_DNA"/>
</dbReference>
<protein>
    <recommendedName>
        <fullName evidence="2">CAAX prenyl protease 2/Lysostaphin resistance protein A-like domain-containing protein</fullName>
    </recommendedName>
</protein>
<evidence type="ECO:0000259" key="2">
    <source>
        <dbReference type="Pfam" id="PF02517"/>
    </source>
</evidence>
<dbReference type="Pfam" id="PF02517">
    <property type="entry name" value="Rce1-like"/>
    <property type="match status" value="1"/>
</dbReference>
<dbReference type="InterPro" id="IPR052710">
    <property type="entry name" value="CAAX_protease"/>
</dbReference>
<accession>A0A2S6I0M2</accession>
<dbReference type="AlphaFoldDB" id="A0A2S6I0M2"/>
<feature type="domain" description="CAAX prenyl protease 2/Lysostaphin resistance protein A-like" evidence="2">
    <location>
        <begin position="158"/>
        <end position="245"/>
    </location>
</feature>
<sequence length="295" mass="31844">MPDTTPPIGTASGIQLLLHTVLCVIGMVLLTSFGVTMLAKHFGIALVSAGEPLATVGERMQLRLLLLINNLGTWGIPALLALLLTYGRRWSDAAGFVRPRHPGMIGNAILVFLFGIPLVALAAYFNLQLDLPDWMVRSEAEGNALLASVLRIESISELAVALLTVAVVPAFAEELMFRGLLQGRLLRSMMSGTAAIWVAAIIFSAIHLEFAGFFPRLLLGVLLGYSYRWTGSLWVPVILHLLFNGLQVITTYQAGTFVPDTEMDTPFATLALAGILSLVVVLYLGMRSERKVSAG</sequence>
<proteinExistence type="predicted"/>
<gene>
    <name evidence="3" type="ORF">CLV84_4150</name>
</gene>
<feature type="transmembrane region" description="Helical" evidence="1">
    <location>
        <begin position="62"/>
        <end position="84"/>
    </location>
</feature>
<dbReference type="PANTHER" id="PTHR36435">
    <property type="entry name" value="SLR1288 PROTEIN"/>
    <property type="match status" value="1"/>
</dbReference>
<feature type="transmembrane region" description="Helical" evidence="1">
    <location>
        <begin position="16"/>
        <end position="42"/>
    </location>
</feature>
<keyword evidence="4" id="KW-1185">Reference proteome</keyword>
<reference evidence="3 4" key="1">
    <citation type="submission" date="2018-02" db="EMBL/GenBank/DDBJ databases">
        <title>Genomic Encyclopedia of Archaeal and Bacterial Type Strains, Phase II (KMG-II): from individual species to whole genera.</title>
        <authorList>
            <person name="Goeker M."/>
        </authorList>
    </citation>
    <scope>NUCLEOTIDE SEQUENCE [LARGE SCALE GENOMIC DNA]</scope>
    <source>
        <strain evidence="3 4">DSM 29526</strain>
    </source>
</reference>
<organism evidence="3 4">
    <name type="scientific">Neolewinella xylanilytica</name>
    <dbReference type="NCBI Taxonomy" id="1514080"/>
    <lineage>
        <taxon>Bacteria</taxon>
        <taxon>Pseudomonadati</taxon>
        <taxon>Bacteroidota</taxon>
        <taxon>Saprospiria</taxon>
        <taxon>Saprospirales</taxon>
        <taxon>Lewinellaceae</taxon>
        <taxon>Neolewinella</taxon>
    </lineage>
</organism>
<comment type="caution">
    <text evidence="3">The sequence shown here is derived from an EMBL/GenBank/DDBJ whole genome shotgun (WGS) entry which is preliminary data.</text>
</comment>
<dbReference type="InterPro" id="IPR003675">
    <property type="entry name" value="Rce1/LyrA-like_dom"/>
</dbReference>
<keyword evidence="1" id="KW-1133">Transmembrane helix</keyword>
<name>A0A2S6I0M2_9BACT</name>
<feature type="transmembrane region" description="Helical" evidence="1">
    <location>
        <begin position="267"/>
        <end position="286"/>
    </location>
</feature>
<dbReference type="GO" id="GO:0004175">
    <property type="term" value="F:endopeptidase activity"/>
    <property type="evidence" value="ECO:0007669"/>
    <property type="project" value="UniProtKB-ARBA"/>
</dbReference>
<keyword evidence="1" id="KW-0812">Transmembrane</keyword>